<dbReference type="SUPFAM" id="SSF50494">
    <property type="entry name" value="Trypsin-like serine proteases"/>
    <property type="match status" value="1"/>
</dbReference>
<dbReference type="GO" id="GO:0006508">
    <property type="term" value="P:proteolysis"/>
    <property type="evidence" value="ECO:0007669"/>
    <property type="project" value="UniProtKB-KW"/>
</dbReference>
<evidence type="ECO:0000259" key="11">
    <source>
        <dbReference type="PROSITE" id="PS50507"/>
    </source>
</evidence>
<evidence type="ECO:0000256" key="7">
    <source>
        <dbReference type="ARBA" id="ARBA00022807"/>
    </source>
</evidence>
<protein>
    <submittedName>
        <fullName evidence="12">Polyprotein</fullName>
    </submittedName>
</protein>
<evidence type="ECO:0000256" key="4">
    <source>
        <dbReference type="ARBA" id="ARBA00022695"/>
    </source>
</evidence>
<dbReference type="InterPro" id="IPR007094">
    <property type="entry name" value="RNA-dir_pol_PSvirus"/>
</dbReference>
<evidence type="ECO:0000256" key="9">
    <source>
        <dbReference type="ARBA" id="ARBA00022953"/>
    </source>
</evidence>
<dbReference type="GO" id="GO:0008234">
    <property type="term" value="F:cysteine-type peptidase activity"/>
    <property type="evidence" value="ECO:0007669"/>
    <property type="project" value="UniProtKB-KW"/>
</dbReference>
<keyword evidence="6" id="KW-0378">Hydrolase</keyword>
<keyword evidence="5" id="KW-0547">Nucleotide-binding</keyword>
<dbReference type="GO" id="GO:0003723">
    <property type="term" value="F:RNA binding"/>
    <property type="evidence" value="ECO:0007669"/>
    <property type="project" value="InterPro"/>
</dbReference>
<organism evidence="12">
    <name type="scientific">Picornavirales sp</name>
    <dbReference type="NCBI Taxonomy" id="1955153"/>
    <lineage>
        <taxon>Viruses</taxon>
        <taxon>Riboviria</taxon>
        <taxon>Orthornavirae</taxon>
        <taxon>Pisuviricota</taxon>
        <taxon>Pisoniviricetes</taxon>
        <taxon>Picornavirales</taxon>
    </lineage>
</organism>
<dbReference type="InterPro" id="IPR001205">
    <property type="entry name" value="RNA-dir_pol_C"/>
</dbReference>
<evidence type="ECO:0000256" key="3">
    <source>
        <dbReference type="ARBA" id="ARBA00022679"/>
    </source>
</evidence>
<dbReference type="InterPro" id="IPR009003">
    <property type="entry name" value="Peptidase_S1_PA"/>
</dbReference>
<keyword evidence="2" id="KW-0645">Protease</keyword>
<evidence type="ECO:0000256" key="2">
    <source>
        <dbReference type="ARBA" id="ARBA00022670"/>
    </source>
</evidence>
<dbReference type="InterPro" id="IPR043128">
    <property type="entry name" value="Rev_trsase/Diguanyl_cyclase"/>
</dbReference>
<keyword evidence="7" id="KW-0788">Thiol protease</keyword>
<feature type="domain" description="RdRp catalytic" evidence="11">
    <location>
        <begin position="720"/>
        <end position="856"/>
    </location>
</feature>
<dbReference type="Pfam" id="PF00680">
    <property type="entry name" value="RdRP_1"/>
    <property type="match status" value="1"/>
</dbReference>
<name>A0A6M9Z7N0_9VIRU</name>
<dbReference type="CDD" id="cd23169">
    <property type="entry name" value="ps-ssRNAv-Picornavirales"/>
    <property type="match status" value="1"/>
</dbReference>
<dbReference type="Gene3D" id="3.30.70.270">
    <property type="match status" value="1"/>
</dbReference>
<dbReference type="GO" id="GO:0005524">
    <property type="term" value="F:ATP binding"/>
    <property type="evidence" value="ECO:0007669"/>
    <property type="project" value="UniProtKB-KW"/>
</dbReference>
<dbReference type="GO" id="GO:0006351">
    <property type="term" value="P:DNA-templated transcription"/>
    <property type="evidence" value="ECO:0007669"/>
    <property type="project" value="InterPro"/>
</dbReference>
<evidence type="ECO:0000256" key="6">
    <source>
        <dbReference type="ARBA" id="ARBA00022801"/>
    </source>
</evidence>
<reference evidence="12" key="1">
    <citation type="submission" date="2020-01" db="EMBL/GenBank/DDBJ databases">
        <title>Viral genomes from wild and zoo birds in China.</title>
        <authorList>
            <person name="Lu J."/>
            <person name="Shan T."/>
            <person name="Yang S."/>
            <person name="Zhang W."/>
        </authorList>
    </citation>
    <scope>NUCLEOTIDE SEQUENCE</scope>
    <source>
        <strain evidence="12">Ybw202shi07</strain>
    </source>
</reference>
<feature type="transmembrane region" description="Helical" evidence="10">
    <location>
        <begin position="138"/>
        <end position="162"/>
    </location>
</feature>
<keyword evidence="8" id="KW-0067">ATP-binding</keyword>
<evidence type="ECO:0000256" key="5">
    <source>
        <dbReference type="ARBA" id="ARBA00022741"/>
    </source>
</evidence>
<keyword evidence="10" id="KW-0812">Transmembrane</keyword>
<dbReference type="InterPro" id="IPR043502">
    <property type="entry name" value="DNA/RNA_pol_sf"/>
</dbReference>
<keyword evidence="9" id="KW-0693">Viral RNA replication</keyword>
<evidence type="ECO:0000256" key="1">
    <source>
        <dbReference type="ARBA" id="ARBA00022484"/>
    </source>
</evidence>
<keyword evidence="1" id="KW-0696">RNA-directed RNA polymerase</keyword>
<dbReference type="EMBL" id="MT138150">
    <property type="protein sequence ID" value="QKN88961.1"/>
    <property type="molecule type" value="Genomic_RNA"/>
</dbReference>
<keyword evidence="10" id="KW-1133">Transmembrane helix</keyword>
<evidence type="ECO:0000256" key="8">
    <source>
        <dbReference type="ARBA" id="ARBA00022840"/>
    </source>
</evidence>
<accession>A0A6M9Z7N0</accession>
<keyword evidence="3" id="KW-0808">Transferase</keyword>
<keyword evidence="10" id="KW-0472">Membrane</keyword>
<dbReference type="SUPFAM" id="SSF56672">
    <property type="entry name" value="DNA/RNA polymerases"/>
    <property type="match status" value="1"/>
</dbReference>
<dbReference type="PROSITE" id="PS50507">
    <property type="entry name" value="RDRP_SSRNA_POS"/>
    <property type="match status" value="1"/>
</dbReference>
<evidence type="ECO:0000313" key="12">
    <source>
        <dbReference type="EMBL" id="QKN88961.1"/>
    </source>
</evidence>
<proteinExistence type="predicted"/>
<evidence type="ECO:0000256" key="10">
    <source>
        <dbReference type="SAM" id="Phobius"/>
    </source>
</evidence>
<sequence length="993" mass="112474">MQVELKSPITVRAGTCLIRKGDGTIPLEGCLWDCKNKELMFQYIEAVRTVAPDVVASATSCRTHDIAKRHFPQEWIDKLTIMRDPIQTEIGAKLRQREIKIVNAAVTEIEKRYIVRQGNLFGVLPKERTLFEKIIDGLYAVLASLKILILGIFTIMAGFALVRSFTGGSDDKAEPNVHASGDFHKMKHSRSMRVKARNLFGSDEAQGAIESAMIDSEEDYARVTAIRGDKDRQIIDKILRNAVYVVGMVPQPDGRLKTYKVRCLGLYERKVLFIRHYYEHFVANGVTRVGIVSRYGNSDIRYNLDELNFEWTDGGYGVLSLPSSYPYSFLNIVKRFMPSEDKNFQYPARGLLVEFTFDDVYCWSVPLKLESSIDVKGVNAQQPWVIAKGFSYPWGGPGKCGSLLFAPTLGTPLIGVHTAGIGESKGYSELLLKETFIDAVEPNVVDYIVPQMEIREDTAVLGGEYQIVGTLDSDMMLHTPKETKIVESEIHGVFPVKTEPAPLSSSDPRLPKGCDPLYEGTSKRCDKIREFIAADVQYAATDLRSVILQNAEPLRQVKPLSVLEAINGFPGLHGYEKIEMKTSEGYPWVKLRPKGYTDKSWMFQFDQDENGQKRVSGVCVDLHKTLETKSRMRQLGLVPASYFSACLKDARILKEKVSTPGKTRVFEISPVDLTIAQRQLMLDFTAAYQNSRTKCENTIGINVNGPEWTDLATQLTSFSPYILTGDFSGFGPRLSLQCLEIVFDIISQWYIMHDSSRTEEQVYVEMESLKHEIVHGLHVFKNLVFRPTSGMPSGNAATVHLNSLVNSLYIRVAYLSIMREARADLADLYYFHKLVRFFHNGDDIIMSVHPDIIDVFNNESLQKFFAQYDIKYTDATKSGEIRKYCTIEEATYLKSHFKRHPFRQGQWLAALAAESVGDCANWVWKSPNLRESSLLNSEQACRLAYGHGEIYYRFVCQTIRNAWEKHSVNFRAPLWRSLDAAVWDRVDGPLFTY</sequence>
<keyword evidence="4" id="KW-0548">Nucleotidyltransferase</keyword>
<dbReference type="GO" id="GO:0039694">
    <property type="term" value="P:viral RNA genome replication"/>
    <property type="evidence" value="ECO:0007669"/>
    <property type="project" value="InterPro"/>
</dbReference>
<dbReference type="GO" id="GO:0003968">
    <property type="term" value="F:RNA-directed RNA polymerase activity"/>
    <property type="evidence" value="ECO:0007669"/>
    <property type="project" value="UniProtKB-KW"/>
</dbReference>